<keyword evidence="4 7" id="KW-0560">Oxidoreductase</keyword>
<keyword evidence="7" id="KW-0687">Ribonucleoprotein</keyword>
<evidence type="ECO:0000313" key="7">
    <source>
        <dbReference type="EMBL" id="CZF77819.1"/>
    </source>
</evidence>
<comment type="cofactor">
    <cofactor evidence="1">
        <name>Fe(2+)</name>
        <dbReference type="ChEBI" id="CHEBI:29033"/>
    </cofactor>
</comment>
<dbReference type="InterPro" id="IPR039994">
    <property type="entry name" value="NO66-like"/>
</dbReference>
<dbReference type="GO" id="GO:0016706">
    <property type="term" value="F:2-oxoglutarate-dependent dioxygenase activity"/>
    <property type="evidence" value="ECO:0007669"/>
    <property type="project" value="TreeGrafter"/>
</dbReference>
<keyword evidence="5" id="KW-0408">Iron</keyword>
<accession>A0A128ETB6</accession>
<dbReference type="Pfam" id="PF08007">
    <property type="entry name" value="JmjC_2"/>
    <property type="match status" value="1"/>
</dbReference>
<dbReference type="EC" id="1.14.11.-" evidence="7"/>
<dbReference type="AlphaFoldDB" id="A0A128ETB6"/>
<evidence type="ECO:0000256" key="3">
    <source>
        <dbReference type="ARBA" id="ARBA00022964"/>
    </source>
</evidence>
<evidence type="ECO:0000313" key="8">
    <source>
        <dbReference type="Proteomes" id="UP000071641"/>
    </source>
</evidence>
<dbReference type="SMART" id="SM00558">
    <property type="entry name" value="JmjC"/>
    <property type="match status" value="1"/>
</dbReference>
<evidence type="ECO:0000256" key="4">
    <source>
        <dbReference type="ARBA" id="ARBA00023002"/>
    </source>
</evidence>
<protein>
    <submittedName>
        <fullName evidence="7">50S ribosomal protein L16 arginine hydroxylase</fullName>
        <ecNumber evidence="7">1.14.11.-</ecNumber>
    </submittedName>
</protein>
<proteinExistence type="predicted"/>
<reference evidence="8" key="1">
    <citation type="submission" date="2016-02" db="EMBL/GenBank/DDBJ databases">
        <authorList>
            <person name="Rodrigo-Torres Lidia"/>
            <person name="Arahal R.David."/>
        </authorList>
    </citation>
    <scope>NUCLEOTIDE SEQUENCE [LARGE SCALE GENOMIC DNA]</scope>
    <source>
        <strain evidence="8">CECT 9029</strain>
    </source>
</reference>
<gene>
    <name evidence="7" type="primary">ycfD</name>
    <name evidence="7" type="ORF">GCE9029_00454</name>
</gene>
<keyword evidence="2" id="KW-0479">Metal-binding</keyword>
<sequence>MYQLNFDLNDFLTRFWHKEPVVIKNGFIDFEDPISPDEVAGLAMEEEIDSRFVSNLDGNWEVQHGPFESFESFPDTHSQLIVQAANHWHPGPRALSEPFRGLPNWLFDDVMVCLSMPEGGVGPHIDQYDVFICQGMGKRRWRVGDKGEYKDANHNTGLRQIEGFDPIIDEILEPGDILYIPPGFPHEGNTIEVSLSYSVGYRSPKKQELLNGFADFVLTNELGDKHFYDPNIQTRDEHGMIPTAEYNALNDMLMKLINDEDAKARWMGEQLSQSRHELDIMPADPPWQSDELQQFMEDGLYLEKVSGLKALYHENNPSLVFINGETIELPEGCEAAAKVFCDMEYFSGEDLGAIANNPALLALLLDFCNQGLWYPQA</sequence>
<dbReference type="PANTHER" id="PTHR13096:SF8">
    <property type="entry name" value="RIBOSOMAL OXYGENASE 1"/>
    <property type="match status" value="1"/>
</dbReference>
<keyword evidence="8" id="KW-1185">Reference proteome</keyword>
<dbReference type="PROSITE" id="PS51184">
    <property type="entry name" value="JMJC"/>
    <property type="match status" value="1"/>
</dbReference>
<dbReference type="STRING" id="1796497.GCE9029_00454"/>
<dbReference type="GO" id="GO:0046872">
    <property type="term" value="F:metal ion binding"/>
    <property type="evidence" value="ECO:0007669"/>
    <property type="project" value="UniProtKB-KW"/>
</dbReference>
<feature type="domain" description="JmjC" evidence="6">
    <location>
        <begin position="91"/>
        <end position="218"/>
    </location>
</feature>
<keyword evidence="3" id="KW-0223">Dioxygenase</keyword>
<evidence type="ECO:0000256" key="1">
    <source>
        <dbReference type="ARBA" id="ARBA00001954"/>
    </source>
</evidence>
<evidence type="ECO:0000259" key="6">
    <source>
        <dbReference type="PROSITE" id="PS51184"/>
    </source>
</evidence>
<dbReference type="Pfam" id="PF20514">
    <property type="entry name" value="WHD_ROXA"/>
    <property type="match status" value="1"/>
</dbReference>
<dbReference type="PANTHER" id="PTHR13096">
    <property type="entry name" value="MINA53 MYC INDUCED NUCLEAR ANTIGEN"/>
    <property type="match status" value="1"/>
</dbReference>
<dbReference type="InterPro" id="IPR046799">
    <property type="entry name" value="ROXA-like_wH"/>
</dbReference>
<dbReference type="Proteomes" id="UP000071641">
    <property type="component" value="Unassembled WGS sequence"/>
</dbReference>
<dbReference type="OrthoDB" id="9764016at2"/>
<evidence type="ECO:0000256" key="5">
    <source>
        <dbReference type="ARBA" id="ARBA00023004"/>
    </source>
</evidence>
<organism evidence="7 8">
    <name type="scientific">Grimontia celer</name>
    <dbReference type="NCBI Taxonomy" id="1796497"/>
    <lineage>
        <taxon>Bacteria</taxon>
        <taxon>Pseudomonadati</taxon>
        <taxon>Pseudomonadota</taxon>
        <taxon>Gammaproteobacteria</taxon>
        <taxon>Vibrionales</taxon>
        <taxon>Vibrionaceae</taxon>
        <taxon>Grimontia</taxon>
    </lineage>
</organism>
<evidence type="ECO:0000256" key="2">
    <source>
        <dbReference type="ARBA" id="ARBA00022723"/>
    </source>
</evidence>
<keyword evidence="7" id="KW-0689">Ribosomal protein</keyword>
<dbReference type="EMBL" id="FIZX01000001">
    <property type="protein sequence ID" value="CZF77819.1"/>
    <property type="molecule type" value="Genomic_DNA"/>
</dbReference>
<dbReference type="RefSeq" id="WP_062660838.1">
    <property type="nucleotide sequence ID" value="NZ_FIZX01000001.1"/>
</dbReference>
<dbReference type="InterPro" id="IPR003347">
    <property type="entry name" value="JmjC_dom"/>
</dbReference>
<dbReference type="Gene3D" id="2.60.120.650">
    <property type="entry name" value="Cupin"/>
    <property type="match status" value="1"/>
</dbReference>
<name>A0A128ETB6_9GAMM</name>
<dbReference type="SUPFAM" id="SSF51197">
    <property type="entry name" value="Clavaminate synthase-like"/>
    <property type="match status" value="1"/>
</dbReference>
<dbReference type="GO" id="GO:0005840">
    <property type="term" value="C:ribosome"/>
    <property type="evidence" value="ECO:0007669"/>
    <property type="project" value="UniProtKB-KW"/>
</dbReference>
<dbReference type="Gene3D" id="3.40.366.30">
    <property type="entry name" value="50S ribosomal protein L16 arginine hydroxylase, Chain A, Domain 2"/>
    <property type="match status" value="1"/>
</dbReference>